<keyword evidence="3" id="KW-1185">Reference proteome</keyword>
<dbReference type="GO" id="GO:0102208">
    <property type="term" value="F:2-polyprenyl-6-hydroxyphenol methylase activity"/>
    <property type="evidence" value="ECO:0007669"/>
    <property type="project" value="UniProtKB-EC"/>
</dbReference>
<dbReference type="EC" id="2.1.1.222" evidence="2"/>
<dbReference type="SUPFAM" id="SSF53335">
    <property type="entry name" value="S-adenosyl-L-methionine-dependent methyltransferases"/>
    <property type="match status" value="1"/>
</dbReference>
<keyword evidence="2" id="KW-0808">Transferase</keyword>
<keyword evidence="2" id="KW-0489">Methyltransferase</keyword>
<dbReference type="KEGG" id="lvs:LOKVESSMR4R_01577"/>
<evidence type="ECO:0000313" key="2">
    <source>
        <dbReference type="EMBL" id="ARU00893.1"/>
    </source>
</evidence>
<dbReference type="OrthoDB" id="9792690at2"/>
<dbReference type="GO" id="GO:0032259">
    <property type="term" value="P:methylation"/>
    <property type="evidence" value="ECO:0007669"/>
    <property type="project" value="UniProtKB-KW"/>
</dbReference>
<dbReference type="Gene3D" id="3.40.50.150">
    <property type="entry name" value="Vaccinia Virus protein VP39"/>
    <property type="match status" value="1"/>
</dbReference>
<dbReference type="AlphaFoldDB" id="A0A1Y0EBF5"/>
<evidence type="ECO:0000259" key="1">
    <source>
        <dbReference type="Pfam" id="PF08241"/>
    </source>
</evidence>
<dbReference type="Proteomes" id="UP000195273">
    <property type="component" value="Chromosome"/>
</dbReference>
<sequence>MLEHVAAPAEFVREIARVLKPGGWLCARTPAKWGYIGIGARLVPNALHVAFLKKLQPNRKAEDVFPTVYGMNTMAALGHYFDKSEWKNCTYGFNGVPGYHGNNAVLFRLIQFWGWLMPRSLSAKFHIFIQKRP</sequence>
<gene>
    <name evidence="2" type="primary">ubiG</name>
    <name evidence="2" type="ORF">LOKVESSMR4R_01577</name>
</gene>
<feature type="domain" description="Methyltransferase type 11" evidence="1">
    <location>
        <begin position="1"/>
        <end position="26"/>
    </location>
</feature>
<dbReference type="InterPro" id="IPR029063">
    <property type="entry name" value="SAM-dependent_MTases_sf"/>
</dbReference>
<name>A0A1Y0EBF5_9RHOB</name>
<accession>A0A1Y0EBF5</accession>
<organism evidence="2 3">
    <name type="scientific">Yoonia vestfoldensis</name>
    <dbReference type="NCBI Taxonomy" id="245188"/>
    <lineage>
        <taxon>Bacteria</taxon>
        <taxon>Pseudomonadati</taxon>
        <taxon>Pseudomonadota</taxon>
        <taxon>Alphaproteobacteria</taxon>
        <taxon>Rhodobacterales</taxon>
        <taxon>Paracoccaceae</taxon>
        <taxon>Yoonia</taxon>
    </lineage>
</organism>
<dbReference type="Pfam" id="PF08241">
    <property type="entry name" value="Methyltransf_11"/>
    <property type="match status" value="1"/>
</dbReference>
<keyword evidence="2" id="KW-0830">Ubiquinone</keyword>
<reference evidence="2 3" key="1">
    <citation type="submission" date="2017-05" db="EMBL/GenBank/DDBJ databases">
        <title>Genome Sequence of Loktanella vestfoldensis Strain SMR4r Isolated from a Culture of the Diatom Skeletonema marinoi.</title>
        <authorList>
            <person name="Topel M."/>
            <person name="Pinder M.I.M."/>
            <person name="Johansson O.N."/>
            <person name="Kourtchenko O."/>
            <person name="Godhe A."/>
            <person name="Clarke A.K."/>
        </authorList>
    </citation>
    <scope>NUCLEOTIDE SEQUENCE [LARGE SCALE GENOMIC DNA]</scope>
    <source>
        <strain evidence="2 3">SMR4r</strain>
    </source>
</reference>
<dbReference type="GO" id="GO:0008757">
    <property type="term" value="F:S-adenosylmethionine-dependent methyltransferase activity"/>
    <property type="evidence" value="ECO:0007669"/>
    <property type="project" value="InterPro"/>
</dbReference>
<dbReference type="InterPro" id="IPR013216">
    <property type="entry name" value="Methyltransf_11"/>
</dbReference>
<protein>
    <submittedName>
        <fullName evidence="2">Ubiquinone biosynthesis O-methyltransferase</fullName>
        <ecNumber evidence="2">2.1.1.222</ecNumber>
    </submittedName>
</protein>
<proteinExistence type="predicted"/>
<dbReference type="EMBL" id="CP021431">
    <property type="protein sequence ID" value="ARU00893.1"/>
    <property type="molecule type" value="Genomic_DNA"/>
</dbReference>
<evidence type="ECO:0000313" key="3">
    <source>
        <dbReference type="Proteomes" id="UP000195273"/>
    </source>
</evidence>